<dbReference type="EMBL" id="FOBH01000002">
    <property type="protein sequence ID" value="SEK55867.1"/>
    <property type="molecule type" value="Genomic_DNA"/>
</dbReference>
<dbReference type="STRING" id="1233.SAMN05216387_10213"/>
<reference evidence="3 4" key="1">
    <citation type="submission" date="2016-10" db="EMBL/GenBank/DDBJ databases">
        <authorList>
            <person name="de Groot N.N."/>
        </authorList>
    </citation>
    <scope>NUCLEOTIDE SEQUENCE [LARGE SCALE GENOMIC DNA]</scope>
    <source>
        <strain evidence="3 4">Nv1</strain>
    </source>
</reference>
<feature type="transmembrane region" description="Helical" evidence="2">
    <location>
        <begin position="33"/>
        <end position="59"/>
    </location>
</feature>
<sequence length="177" mass="18929">MRSMVVAPGNAWSGVQTCPDLPRDEMIMNSRSIGITSIAGFTGAVELFASLVLAVLLGLPASAAQAECAGCLCPGNPCNLCPLPPVKNNTPVSGESDTCLKIREKVAPVSKNTEPNEHYASLHNSIRECVRNGGDVLMNSRRSQEFPSKHYCKPYVSSAKTNPKQATDPSGQNQERK</sequence>
<feature type="region of interest" description="Disordered" evidence="1">
    <location>
        <begin position="145"/>
        <end position="177"/>
    </location>
</feature>
<evidence type="ECO:0000313" key="3">
    <source>
        <dbReference type="EMBL" id="SEK55867.1"/>
    </source>
</evidence>
<organism evidence="3 4">
    <name type="scientific">Nitrosovibrio tenuis</name>
    <dbReference type="NCBI Taxonomy" id="1233"/>
    <lineage>
        <taxon>Bacteria</taxon>
        <taxon>Pseudomonadati</taxon>
        <taxon>Pseudomonadota</taxon>
        <taxon>Betaproteobacteria</taxon>
        <taxon>Nitrosomonadales</taxon>
        <taxon>Nitrosomonadaceae</taxon>
        <taxon>Nitrosovibrio</taxon>
    </lineage>
</organism>
<feature type="compositionally biased region" description="Polar residues" evidence="1">
    <location>
        <begin position="158"/>
        <end position="177"/>
    </location>
</feature>
<accession>A0A1H7I220</accession>
<keyword evidence="2" id="KW-1133">Transmembrane helix</keyword>
<evidence type="ECO:0000256" key="2">
    <source>
        <dbReference type="SAM" id="Phobius"/>
    </source>
</evidence>
<dbReference type="Proteomes" id="UP000198620">
    <property type="component" value="Unassembled WGS sequence"/>
</dbReference>
<keyword evidence="2" id="KW-0812">Transmembrane</keyword>
<proteinExistence type="predicted"/>
<evidence type="ECO:0000313" key="4">
    <source>
        <dbReference type="Proteomes" id="UP000198620"/>
    </source>
</evidence>
<gene>
    <name evidence="3" type="ORF">SAMN05216387_10213</name>
</gene>
<protein>
    <submittedName>
        <fullName evidence="3">Uncharacterized protein</fullName>
    </submittedName>
</protein>
<name>A0A1H7I220_9PROT</name>
<keyword evidence="2" id="KW-0472">Membrane</keyword>
<dbReference type="AlphaFoldDB" id="A0A1H7I220"/>
<evidence type="ECO:0000256" key="1">
    <source>
        <dbReference type="SAM" id="MobiDB-lite"/>
    </source>
</evidence>
<keyword evidence="4" id="KW-1185">Reference proteome</keyword>